<organism evidence="1 2">
    <name type="scientific">Pseudomonas nitroreducens</name>
    <dbReference type="NCBI Taxonomy" id="46680"/>
    <lineage>
        <taxon>Bacteria</taxon>
        <taxon>Pseudomonadati</taxon>
        <taxon>Pseudomonadota</taxon>
        <taxon>Gammaproteobacteria</taxon>
        <taxon>Pseudomonadales</taxon>
        <taxon>Pseudomonadaceae</taxon>
        <taxon>Pseudomonas</taxon>
    </lineage>
</organism>
<dbReference type="Proteomes" id="UP000198145">
    <property type="component" value="Unassembled WGS sequence"/>
</dbReference>
<sequence length="102" mass="11682">MMQLTPARVLITLGAIAAMTCWPLLGYYETRDGDQSSRVYFLKRKPTLQVKFENVFANGQAPRPLEQLSEEERQVAIDYCLFRLGIESPLQTQQQLDLCTAR</sequence>
<evidence type="ECO:0000313" key="2">
    <source>
        <dbReference type="Proteomes" id="UP000198145"/>
    </source>
</evidence>
<name>A0A246F974_PSENT</name>
<dbReference type="EMBL" id="NJBA01000003">
    <property type="protein sequence ID" value="OWP50872.1"/>
    <property type="molecule type" value="Genomic_DNA"/>
</dbReference>
<reference evidence="1 2" key="1">
    <citation type="submission" date="2017-06" db="EMBL/GenBank/DDBJ databases">
        <title>Draft genome of Pseudomonas nitroreducens DF05.</title>
        <authorList>
            <person name="Iyer R."/>
        </authorList>
    </citation>
    <scope>NUCLEOTIDE SEQUENCE [LARGE SCALE GENOMIC DNA]</scope>
    <source>
        <strain evidence="1 2">DF05</strain>
    </source>
</reference>
<accession>A0A246F974</accession>
<evidence type="ECO:0000313" key="1">
    <source>
        <dbReference type="EMBL" id="OWP50872.1"/>
    </source>
</evidence>
<gene>
    <name evidence="1" type="ORF">CEG18_08315</name>
</gene>
<dbReference type="RefSeq" id="WP_088417074.1">
    <property type="nucleotide sequence ID" value="NZ_NJBA01000003.1"/>
</dbReference>
<protein>
    <submittedName>
        <fullName evidence="1">Uncharacterized protein</fullName>
    </submittedName>
</protein>
<dbReference type="AlphaFoldDB" id="A0A246F974"/>
<proteinExistence type="predicted"/>
<comment type="caution">
    <text evidence="1">The sequence shown here is derived from an EMBL/GenBank/DDBJ whole genome shotgun (WGS) entry which is preliminary data.</text>
</comment>